<dbReference type="EMBL" id="CM042044">
    <property type="protein sequence ID" value="KAI3687394.1"/>
    <property type="molecule type" value="Genomic_DNA"/>
</dbReference>
<name>A0ACB8YPX3_9ASTR</name>
<dbReference type="Proteomes" id="UP001056120">
    <property type="component" value="Linkage Group LG27"/>
</dbReference>
<protein>
    <submittedName>
        <fullName evidence="1">Uncharacterized protein</fullName>
    </submittedName>
</protein>
<comment type="caution">
    <text evidence="1">The sequence shown here is derived from an EMBL/GenBank/DDBJ whole genome shotgun (WGS) entry which is preliminary data.</text>
</comment>
<sequence length="101" mass="11387">MASPSPRPSLTDNSELLPLSDGQSPLSSVIYELSQQVHAGMENMLKMISEIDQSSGGIVEDIEKCKDSTLERKRTLEEEKERFQKAAYSVLDMLNIEQQRE</sequence>
<organism evidence="1 2">
    <name type="scientific">Smallanthus sonchifolius</name>
    <dbReference type="NCBI Taxonomy" id="185202"/>
    <lineage>
        <taxon>Eukaryota</taxon>
        <taxon>Viridiplantae</taxon>
        <taxon>Streptophyta</taxon>
        <taxon>Embryophyta</taxon>
        <taxon>Tracheophyta</taxon>
        <taxon>Spermatophyta</taxon>
        <taxon>Magnoliopsida</taxon>
        <taxon>eudicotyledons</taxon>
        <taxon>Gunneridae</taxon>
        <taxon>Pentapetalae</taxon>
        <taxon>asterids</taxon>
        <taxon>campanulids</taxon>
        <taxon>Asterales</taxon>
        <taxon>Asteraceae</taxon>
        <taxon>Asteroideae</taxon>
        <taxon>Heliantheae alliance</taxon>
        <taxon>Millerieae</taxon>
        <taxon>Smallanthus</taxon>
    </lineage>
</organism>
<accession>A0ACB8YPX3</accession>
<keyword evidence="2" id="KW-1185">Reference proteome</keyword>
<gene>
    <name evidence="1" type="ORF">L1987_81089</name>
</gene>
<reference evidence="1 2" key="2">
    <citation type="journal article" date="2022" name="Mol. Ecol. Resour.">
        <title>The genomes of chicory, endive, great burdock and yacon provide insights into Asteraceae paleo-polyploidization history and plant inulin production.</title>
        <authorList>
            <person name="Fan W."/>
            <person name="Wang S."/>
            <person name="Wang H."/>
            <person name="Wang A."/>
            <person name="Jiang F."/>
            <person name="Liu H."/>
            <person name="Zhao H."/>
            <person name="Xu D."/>
            <person name="Zhang Y."/>
        </authorList>
    </citation>
    <scope>NUCLEOTIDE SEQUENCE [LARGE SCALE GENOMIC DNA]</scope>
    <source>
        <strain evidence="2">cv. Yunnan</strain>
        <tissue evidence="1">Leaves</tissue>
    </source>
</reference>
<evidence type="ECO:0000313" key="1">
    <source>
        <dbReference type="EMBL" id="KAI3687394.1"/>
    </source>
</evidence>
<reference evidence="2" key="1">
    <citation type="journal article" date="2022" name="Mol. Ecol. Resour.">
        <title>The genomes of chicory, endive, great burdock and yacon provide insights into Asteraceae palaeo-polyploidization history and plant inulin production.</title>
        <authorList>
            <person name="Fan W."/>
            <person name="Wang S."/>
            <person name="Wang H."/>
            <person name="Wang A."/>
            <person name="Jiang F."/>
            <person name="Liu H."/>
            <person name="Zhao H."/>
            <person name="Xu D."/>
            <person name="Zhang Y."/>
        </authorList>
    </citation>
    <scope>NUCLEOTIDE SEQUENCE [LARGE SCALE GENOMIC DNA]</scope>
    <source>
        <strain evidence="2">cv. Yunnan</strain>
    </source>
</reference>
<proteinExistence type="predicted"/>
<evidence type="ECO:0000313" key="2">
    <source>
        <dbReference type="Proteomes" id="UP001056120"/>
    </source>
</evidence>